<dbReference type="EMBL" id="HACA01002531">
    <property type="protein sequence ID" value="CDW19892.1"/>
    <property type="molecule type" value="Transcribed_RNA"/>
</dbReference>
<feature type="non-terminal residue" evidence="1">
    <location>
        <position position="67"/>
    </location>
</feature>
<reference evidence="1" key="1">
    <citation type="submission" date="2014-05" db="EMBL/GenBank/DDBJ databases">
        <authorList>
            <person name="Chronopoulou M."/>
        </authorList>
    </citation>
    <scope>NUCLEOTIDE SEQUENCE</scope>
    <source>
        <tissue evidence="1">Whole organism</tissue>
    </source>
</reference>
<organism evidence="1">
    <name type="scientific">Lepeophtheirus salmonis</name>
    <name type="common">Salmon louse</name>
    <name type="synonym">Caligus salmonis</name>
    <dbReference type="NCBI Taxonomy" id="72036"/>
    <lineage>
        <taxon>Eukaryota</taxon>
        <taxon>Metazoa</taxon>
        <taxon>Ecdysozoa</taxon>
        <taxon>Arthropoda</taxon>
        <taxon>Crustacea</taxon>
        <taxon>Multicrustacea</taxon>
        <taxon>Hexanauplia</taxon>
        <taxon>Copepoda</taxon>
        <taxon>Siphonostomatoida</taxon>
        <taxon>Caligidae</taxon>
        <taxon>Lepeophtheirus</taxon>
    </lineage>
</organism>
<name>A0A0K2T2T9_LEPSM</name>
<proteinExistence type="predicted"/>
<protein>
    <submittedName>
        <fullName evidence="1">Uncharacterized protein</fullName>
    </submittedName>
</protein>
<dbReference type="AlphaFoldDB" id="A0A0K2T2T9"/>
<sequence>MNLNYNSSIKYAIEILEEAVHHQDFNEKNHIRRYSPEFLGISILWHNTRPVLYNQIKENGIIYLPSE</sequence>
<evidence type="ECO:0000313" key="1">
    <source>
        <dbReference type="EMBL" id="CDW19892.1"/>
    </source>
</evidence>
<accession>A0A0K2T2T9</accession>